<evidence type="ECO:0000313" key="2">
    <source>
        <dbReference type="EMBL" id="CAF3486959.1"/>
    </source>
</evidence>
<proteinExistence type="predicted"/>
<name>A0A818GDK6_9BILA</name>
<dbReference type="Proteomes" id="UP000663845">
    <property type="component" value="Unassembled WGS sequence"/>
</dbReference>
<dbReference type="Proteomes" id="UP000663844">
    <property type="component" value="Unassembled WGS sequence"/>
</dbReference>
<dbReference type="AlphaFoldDB" id="A0A818GDK6"/>
<dbReference type="EMBL" id="CAJOAZ010000011">
    <property type="protein sequence ID" value="CAF3486959.1"/>
    <property type="molecule type" value="Genomic_DNA"/>
</dbReference>
<gene>
    <name evidence="1" type="ORF">JYZ213_LOCUS14609</name>
    <name evidence="2" type="ORF">OXD698_LOCUS488</name>
</gene>
<sequence length="80" mass="9167">MLWREYVTILILLLHVIKTGKLSGLGYVTQIITKILKNRKADKLKLKNSNIGLFDMAMINGTSFDIWMSQLERTKASINN</sequence>
<comment type="caution">
    <text evidence="2">The sequence shown here is derived from an EMBL/GenBank/DDBJ whole genome shotgun (WGS) entry which is preliminary data.</text>
</comment>
<accession>A0A818GDK6</accession>
<evidence type="ECO:0000313" key="1">
    <source>
        <dbReference type="EMBL" id="CAF0975050.1"/>
    </source>
</evidence>
<protein>
    <submittedName>
        <fullName evidence="2">Uncharacterized protein</fullName>
    </submittedName>
</protein>
<reference evidence="2" key="1">
    <citation type="submission" date="2021-02" db="EMBL/GenBank/DDBJ databases">
        <authorList>
            <person name="Nowell W R."/>
        </authorList>
    </citation>
    <scope>NUCLEOTIDE SEQUENCE</scope>
</reference>
<dbReference type="EMBL" id="CAJNOG010000122">
    <property type="protein sequence ID" value="CAF0975050.1"/>
    <property type="molecule type" value="Genomic_DNA"/>
</dbReference>
<organism evidence="2 3">
    <name type="scientific">Adineta steineri</name>
    <dbReference type="NCBI Taxonomy" id="433720"/>
    <lineage>
        <taxon>Eukaryota</taxon>
        <taxon>Metazoa</taxon>
        <taxon>Spiralia</taxon>
        <taxon>Gnathifera</taxon>
        <taxon>Rotifera</taxon>
        <taxon>Eurotatoria</taxon>
        <taxon>Bdelloidea</taxon>
        <taxon>Adinetida</taxon>
        <taxon>Adinetidae</taxon>
        <taxon>Adineta</taxon>
    </lineage>
</organism>
<evidence type="ECO:0000313" key="3">
    <source>
        <dbReference type="Proteomes" id="UP000663844"/>
    </source>
</evidence>